<evidence type="ECO:0000313" key="1">
    <source>
        <dbReference type="EMBL" id="OGK47528.1"/>
    </source>
</evidence>
<dbReference type="Proteomes" id="UP000177141">
    <property type="component" value="Unassembled WGS sequence"/>
</dbReference>
<sequence>MKKYLTIEQIEEIVRMGSYTVDDEIVNKSRCLCGTYDNVSDLPALAIPGGDFGEVAICRFQ</sequence>
<comment type="caution">
    <text evidence="1">The sequence shown here is derived from an EMBL/GenBank/DDBJ whole genome shotgun (WGS) entry which is preliminary data.</text>
</comment>
<evidence type="ECO:0000313" key="2">
    <source>
        <dbReference type="Proteomes" id="UP000177141"/>
    </source>
</evidence>
<name>A0A1F7IVY7_9BACT</name>
<proteinExistence type="predicted"/>
<protein>
    <submittedName>
        <fullName evidence="1">Uncharacterized protein</fullName>
    </submittedName>
</protein>
<accession>A0A1F7IVY7</accession>
<gene>
    <name evidence="1" type="ORF">A3A93_04800</name>
</gene>
<dbReference type="AlphaFoldDB" id="A0A1F7IVY7"/>
<dbReference type="EMBL" id="MGAL01000030">
    <property type="protein sequence ID" value="OGK47528.1"/>
    <property type="molecule type" value="Genomic_DNA"/>
</dbReference>
<organism evidence="1 2">
    <name type="scientific">Candidatus Roizmanbacteria bacterium RIFCSPLOWO2_01_FULL_38_12</name>
    <dbReference type="NCBI Taxonomy" id="1802061"/>
    <lineage>
        <taxon>Bacteria</taxon>
        <taxon>Candidatus Roizmaniibacteriota</taxon>
    </lineage>
</organism>
<reference evidence="1 2" key="1">
    <citation type="journal article" date="2016" name="Nat. Commun.">
        <title>Thousands of microbial genomes shed light on interconnected biogeochemical processes in an aquifer system.</title>
        <authorList>
            <person name="Anantharaman K."/>
            <person name="Brown C.T."/>
            <person name="Hug L.A."/>
            <person name="Sharon I."/>
            <person name="Castelle C.J."/>
            <person name="Probst A.J."/>
            <person name="Thomas B.C."/>
            <person name="Singh A."/>
            <person name="Wilkins M.J."/>
            <person name="Karaoz U."/>
            <person name="Brodie E.L."/>
            <person name="Williams K.H."/>
            <person name="Hubbard S.S."/>
            <person name="Banfield J.F."/>
        </authorList>
    </citation>
    <scope>NUCLEOTIDE SEQUENCE [LARGE SCALE GENOMIC DNA]</scope>
</reference>